<dbReference type="OrthoDB" id="10300202at2759"/>
<dbReference type="EMBL" id="LN727601">
    <property type="protein sequence ID" value="CEP12330.1"/>
    <property type="molecule type" value="Genomic_DNA"/>
</dbReference>
<dbReference type="Proteomes" id="UP000054107">
    <property type="component" value="Unassembled WGS sequence"/>
</dbReference>
<protein>
    <submittedName>
        <fullName evidence="2">Uncharacterized protein</fullName>
    </submittedName>
</protein>
<reference evidence="2 3" key="1">
    <citation type="submission" date="2014-09" db="EMBL/GenBank/DDBJ databases">
        <authorList>
            <person name="Ellenberger Sabrina"/>
        </authorList>
    </citation>
    <scope>NUCLEOTIDE SEQUENCE [LARGE SCALE GENOMIC DNA]</scope>
    <source>
        <strain evidence="2 3">CBS 412.66</strain>
    </source>
</reference>
<evidence type="ECO:0000313" key="3">
    <source>
        <dbReference type="Proteomes" id="UP000054107"/>
    </source>
</evidence>
<evidence type="ECO:0000313" key="2">
    <source>
        <dbReference type="EMBL" id="CEP12330.1"/>
    </source>
</evidence>
<gene>
    <name evidence="2" type="primary">PARPA_06264.1 scaffold 21360</name>
</gene>
<name>A0A0B7NAC8_9FUNG</name>
<dbReference type="AlphaFoldDB" id="A0A0B7NAC8"/>
<sequence length="210" mass="24695">MPKQKNNQKIPESTYVDKNKDDRYRRYMAHHRERANMQRAIRRMIEKREMYTTDKAQIRKQILHDVTSIKSFAKKRKLKKLLETTQDVLAQLRIHFWGMCHTANYWFPPFNWDNGVRALANEDPIEEPLQEDTSPPPDQDNDVRNFFYQHPTYAHRIIILVLRAGMALGDDFQADTEVSSYEEEFSHSEDSDDHPPSGDDDFPSAQGIAV</sequence>
<feature type="region of interest" description="Disordered" evidence="1">
    <location>
        <begin position="177"/>
        <end position="210"/>
    </location>
</feature>
<accession>A0A0B7NAC8</accession>
<organism evidence="2 3">
    <name type="scientific">Parasitella parasitica</name>
    <dbReference type="NCBI Taxonomy" id="35722"/>
    <lineage>
        <taxon>Eukaryota</taxon>
        <taxon>Fungi</taxon>
        <taxon>Fungi incertae sedis</taxon>
        <taxon>Mucoromycota</taxon>
        <taxon>Mucoromycotina</taxon>
        <taxon>Mucoromycetes</taxon>
        <taxon>Mucorales</taxon>
        <taxon>Mucorineae</taxon>
        <taxon>Mucoraceae</taxon>
        <taxon>Parasitella</taxon>
    </lineage>
</organism>
<keyword evidence="3" id="KW-1185">Reference proteome</keyword>
<evidence type="ECO:0000256" key="1">
    <source>
        <dbReference type="SAM" id="MobiDB-lite"/>
    </source>
</evidence>
<feature type="compositionally biased region" description="Basic and acidic residues" evidence="1">
    <location>
        <begin position="184"/>
        <end position="197"/>
    </location>
</feature>
<proteinExistence type="predicted"/>